<dbReference type="OrthoDB" id="262508at2"/>
<gene>
    <name evidence="1" type="ORF">CGZ93_04885</name>
</gene>
<comment type="caution">
    <text evidence="1">The sequence shown here is derived from an EMBL/GenBank/DDBJ whole genome shotgun (WGS) entry which is preliminary data.</text>
</comment>
<protein>
    <submittedName>
        <fullName evidence="1">Uncharacterized protein</fullName>
    </submittedName>
</protein>
<reference evidence="1 2" key="1">
    <citation type="submission" date="2017-07" db="EMBL/GenBank/DDBJ databases">
        <title>Draft whole genome sequences of clinical Proprionibacteriaceae strains.</title>
        <authorList>
            <person name="Bernier A.-M."/>
            <person name="Bernard K."/>
            <person name="Domingo M.-C."/>
        </authorList>
    </citation>
    <scope>NUCLEOTIDE SEQUENCE [LARGE SCALE GENOMIC DNA]</scope>
    <source>
        <strain evidence="1 2">NML 130396</strain>
    </source>
</reference>
<evidence type="ECO:0000313" key="2">
    <source>
        <dbReference type="Proteomes" id="UP000216311"/>
    </source>
</evidence>
<dbReference type="EMBL" id="NMVQ01000005">
    <property type="protein sequence ID" value="OYO24156.1"/>
    <property type="molecule type" value="Genomic_DNA"/>
</dbReference>
<dbReference type="RefSeq" id="WP_094363036.1">
    <property type="nucleotide sequence ID" value="NZ_NMVQ01000005.1"/>
</dbReference>
<dbReference type="Pfam" id="PF18944">
    <property type="entry name" value="DUF5691"/>
    <property type="match status" value="1"/>
</dbReference>
<evidence type="ECO:0000313" key="1">
    <source>
        <dbReference type="EMBL" id="OYO24156.1"/>
    </source>
</evidence>
<dbReference type="InterPro" id="IPR043746">
    <property type="entry name" value="DUF5691"/>
</dbReference>
<dbReference type="Proteomes" id="UP000216311">
    <property type="component" value="Unassembled WGS sequence"/>
</dbReference>
<accession>A0A255HA11</accession>
<dbReference type="AlphaFoldDB" id="A0A255HA11"/>
<proteinExistence type="predicted"/>
<organism evidence="1 2">
    <name type="scientific">Enemella dayhoffiae</name>
    <dbReference type="NCBI Taxonomy" id="2016507"/>
    <lineage>
        <taxon>Bacteria</taxon>
        <taxon>Bacillati</taxon>
        <taxon>Actinomycetota</taxon>
        <taxon>Actinomycetes</taxon>
        <taxon>Propionibacteriales</taxon>
        <taxon>Propionibacteriaceae</taxon>
        <taxon>Enemella</taxon>
    </lineage>
</organism>
<name>A0A255HA11_9ACTN</name>
<sequence length="485" mass="52621">MNGLPGLVAAAVVGTGRRTVDWTSVPPALRAGDAADGDPAVEVLRVAGRAAVAQRVTGGLVEATNIPAAPPAETRAAPPSRFVRLLDESIGSRRVEVVAEGLTLLADNALRLPIGALVGVLELARSRRELRPLLPPVLGERGSWMAQQNPAWRFLEVTRADPNDDQVWSEGTLAERVTWLTGLRCTNPGRVRELLASDFAAEPAEARAALLRVLSSDTRPADEQLLEKALEDRSQTVRTLARELLPRIVESAYVQRIRKSVRRRLRPGEDGWRVDLNDFDAAEQRDGLTVNGRDGEKSAMAILIGALPITDWPELLDTPATDLVTAEVTGGPGFEAGLTIAALREGDPALALALLGATDRPDPDLFGLVGQAEADQLMAGWLNEDSQLWLDCLAVRGWSPELSERIARWLERDTSANARLHVVQLCATHTHLTRAAEMAGHLRGLARSGWTGALQNRALTTALTLELRRGLFEALEQSTNERERR</sequence>
<keyword evidence="2" id="KW-1185">Reference proteome</keyword>